<dbReference type="InterPro" id="IPR001926">
    <property type="entry name" value="TrpB-like_PALP"/>
</dbReference>
<dbReference type="EMBL" id="JACXWD010000038">
    <property type="protein sequence ID" value="MBD3868660.1"/>
    <property type="molecule type" value="Genomic_DNA"/>
</dbReference>
<comment type="similarity">
    <text evidence="2">Belongs to the serine/threonine dehydratase family.</text>
</comment>
<keyword evidence="4" id="KW-0456">Lyase</keyword>
<reference evidence="6 7" key="1">
    <citation type="submission" date="2020-08" db="EMBL/GenBank/DDBJ databases">
        <title>Acidobacteriota in marine sediments use diverse sulfur dissimilation pathways.</title>
        <authorList>
            <person name="Wasmund K."/>
        </authorList>
    </citation>
    <scope>NUCLEOTIDE SEQUENCE [LARGE SCALE GENOMIC DNA]</scope>
    <source>
        <strain evidence="6">MAG AM4</strain>
    </source>
</reference>
<evidence type="ECO:0000256" key="1">
    <source>
        <dbReference type="ARBA" id="ARBA00001933"/>
    </source>
</evidence>
<dbReference type="GO" id="GO:0030170">
    <property type="term" value="F:pyridoxal phosphate binding"/>
    <property type="evidence" value="ECO:0007669"/>
    <property type="project" value="TreeGrafter"/>
</dbReference>
<protein>
    <submittedName>
        <fullName evidence="6">Serine/threonine dehydratase</fullName>
    </submittedName>
</protein>
<comment type="cofactor">
    <cofactor evidence="1">
        <name>pyridoxal 5'-phosphate</name>
        <dbReference type="ChEBI" id="CHEBI:597326"/>
    </cofactor>
</comment>
<dbReference type="Pfam" id="PF00291">
    <property type="entry name" value="PALP"/>
    <property type="match status" value="1"/>
</dbReference>
<dbReference type="GO" id="GO:0018114">
    <property type="term" value="F:threonine racemase activity"/>
    <property type="evidence" value="ECO:0007669"/>
    <property type="project" value="TreeGrafter"/>
</dbReference>
<keyword evidence="3" id="KW-0663">Pyridoxal phosphate</keyword>
<dbReference type="AlphaFoldDB" id="A0A8J6Y7D9"/>
<dbReference type="GO" id="GO:0030378">
    <property type="term" value="F:serine racemase activity"/>
    <property type="evidence" value="ECO:0007669"/>
    <property type="project" value="TreeGrafter"/>
</dbReference>
<dbReference type="NCBIfam" id="NF005147">
    <property type="entry name" value="PRK06608.1"/>
    <property type="match status" value="1"/>
</dbReference>
<evidence type="ECO:0000256" key="4">
    <source>
        <dbReference type="ARBA" id="ARBA00023239"/>
    </source>
</evidence>
<dbReference type="GO" id="GO:0003941">
    <property type="term" value="F:L-serine ammonia-lyase activity"/>
    <property type="evidence" value="ECO:0007669"/>
    <property type="project" value="TreeGrafter"/>
</dbReference>
<dbReference type="PANTHER" id="PTHR43050">
    <property type="entry name" value="SERINE / THREONINE RACEMASE FAMILY MEMBER"/>
    <property type="match status" value="1"/>
</dbReference>
<evidence type="ECO:0000259" key="5">
    <source>
        <dbReference type="Pfam" id="PF00291"/>
    </source>
</evidence>
<dbReference type="PANTHER" id="PTHR43050:SF1">
    <property type="entry name" value="SERINE RACEMASE"/>
    <property type="match status" value="1"/>
</dbReference>
<dbReference type="FunFam" id="3.40.50.1100:FF:000005">
    <property type="entry name" value="Threonine dehydratase catabolic"/>
    <property type="match status" value="1"/>
</dbReference>
<dbReference type="SUPFAM" id="SSF53686">
    <property type="entry name" value="Tryptophan synthase beta subunit-like PLP-dependent enzymes"/>
    <property type="match status" value="1"/>
</dbReference>
<name>A0A8J6Y7D9_9BACT</name>
<dbReference type="GO" id="GO:0005524">
    <property type="term" value="F:ATP binding"/>
    <property type="evidence" value="ECO:0007669"/>
    <property type="project" value="TreeGrafter"/>
</dbReference>
<evidence type="ECO:0000313" key="6">
    <source>
        <dbReference type="EMBL" id="MBD3868660.1"/>
    </source>
</evidence>
<feature type="domain" description="Tryptophan synthase beta chain-like PALP" evidence="5">
    <location>
        <begin position="18"/>
        <end position="303"/>
    </location>
</feature>
<proteinExistence type="inferred from homology"/>
<evidence type="ECO:0000256" key="2">
    <source>
        <dbReference type="ARBA" id="ARBA00010869"/>
    </source>
</evidence>
<gene>
    <name evidence="6" type="ORF">IFK94_11095</name>
</gene>
<dbReference type="GO" id="GO:0000287">
    <property type="term" value="F:magnesium ion binding"/>
    <property type="evidence" value="ECO:0007669"/>
    <property type="project" value="TreeGrafter"/>
</dbReference>
<evidence type="ECO:0000256" key="3">
    <source>
        <dbReference type="ARBA" id="ARBA00022898"/>
    </source>
</evidence>
<dbReference type="CDD" id="cd01562">
    <property type="entry name" value="Thr-dehyd"/>
    <property type="match status" value="1"/>
</dbReference>
<dbReference type="Gene3D" id="3.40.50.1100">
    <property type="match status" value="2"/>
</dbReference>
<accession>A0A8J6Y7D9</accession>
<dbReference type="GO" id="GO:0008721">
    <property type="term" value="F:D-serine ammonia-lyase activity"/>
    <property type="evidence" value="ECO:0007669"/>
    <property type="project" value="TreeGrafter"/>
</dbReference>
<sequence>MITIDHIREARERLGDTVHHTPLLESTFLNRLLGHRILFKAENLQKIGAFKARGALNTLLVLEERDDLPRSVVSHSSGNHAQAVAWACGLLNIPCTVFMPETASAIKQQATRGYGATVVTAPTRQEAEAGSAAMQQDGAMLLHPYDRDEVIAGQGTAALEVLEDGLLPTAVFTPCGGGGLLSGSAVVFRELAPKTALYGVEPVAANDAARSYRSGSLFRFDEAPKTLADGVQTLSLSERTLRYIRRTDGIIEVDETEIVYWTQWLTHLLKVTVEPTAVLGMAGAARWLTGRKKPETVLVILTGGNMSIETRARIWEHDLLQDVPEPGL</sequence>
<organism evidence="6 7">
    <name type="scientific">Candidatus Polarisedimenticola svalbardensis</name>
    <dbReference type="NCBI Taxonomy" id="2886004"/>
    <lineage>
        <taxon>Bacteria</taxon>
        <taxon>Pseudomonadati</taxon>
        <taxon>Acidobacteriota</taxon>
        <taxon>Candidatus Polarisedimenticolia</taxon>
        <taxon>Candidatus Polarisedimenticolales</taxon>
        <taxon>Candidatus Polarisedimenticolaceae</taxon>
        <taxon>Candidatus Polarisedimenticola</taxon>
    </lineage>
</organism>
<dbReference type="Proteomes" id="UP000648239">
    <property type="component" value="Unassembled WGS sequence"/>
</dbReference>
<dbReference type="InterPro" id="IPR036052">
    <property type="entry name" value="TrpB-like_PALP_sf"/>
</dbReference>
<evidence type="ECO:0000313" key="7">
    <source>
        <dbReference type="Proteomes" id="UP000648239"/>
    </source>
</evidence>
<comment type="caution">
    <text evidence="6">The sequence shown here is derived from an EMBL/GenBank/DDBJ whole genome shotgun (WGS) entry which is preliminary data.</text>
</comment>